<evidence type="ECO:0008006" key="12">
    <source>
        <dbReference type="Google" id="ProtNLM"/>
    </source>
</evidence>
<dbReference type="OrthoDB" id="9810404at2"/>
<evidence type="ECO:0000256" key="7">
    <source>
        <dbReference type="ARBA" id="ARBA00023004"/>
    </source>
</evidence>
<dbReference type="STRING" id="106370.Francci3_1925"/>
<keyword evidence="9" id="KW-0275">Fatty acid biosynthesis</keyword>
<keyword evidence="6" id="KW-0560">Oxidoreductase</keyword>
<comment type="similarity">
    <text evidence="2">Belongs to the fatty acid desaturase type 2 family.</text>
</comment>
<comment type="cofactor">
    <cofactor evidence="1">
        <name>Fe(2+)</name>
        <dbReference type="ChEBI" id="CHEBI:29033"/>
    </cofactor>
</comment>
<dbReference type="GO" id="GO:0046872">
    <property type="term" value="F:metal ion binding"/>
    <property type="evidence" value="ECO:0007669"/>
    <property type="project" value="UniProtKB-KW"/>
</dbReference>
<reference evidence="10 11" key="1">
    <citation type="journal article" date="2007" name="Genome Res.">
        <title>Genome characteristics of facultatively symbiotic Frankia sp. strains reflect host range and host plant biogeography.</title>
        <authorList>
            <person name="Normand P."/>
            <person name="Lapierre P."/>
            <person name="Tisa L.S."/>
            <person name="Gogarten J.P."/>
            <person name="Alloisio N."/>
            <person name="Bagnarol E."/>
            <person name="Bassi C.A."/>
            <person name="Berry A.M."/>
            <person name="Bickhart D.M."/>
            <person name="Choisne N."/>
            <person name="Couloux A."/>
            <person name="Cournoyer B."/>
            <person name="Cruveiller S."/>
            <person name="Daubin V."/>
            <person name="Demange N."/>
            <person name="Francino M.P."/>
            <person name="Goltsman E."/>
            <person name="Huang Y."/>
            <person name="Kopp O.R."/>
            <person name="Labarre L."/>
            <person name="Lapidus A."/>
            <person name="Lavire C."/>
            <person name="Marechal J."/>
            <person name="Martinez M."/>
            <person name="Mastronunzio J.E."/>
            <person name="Mullin B.C."/>
            <person name="Niemann J."/>
            <person name="Pujic P."/>
            <person name="Rawnsley T."/>
            <person name="Rouy Z."/>
            <person name="Schenowitz C."/>
            <person name="Sellstedt A."/>
            <person name="Tavares F."/>
            <person name="Tomkins J.P."/>
            <person name="Vallenet D."/>
            <person name="Valverde C."/>
            <person name="Wall L.G."/>
            <person name="Wang Y."/>
            <person name="Medigue C."/>
            <person name="Benson D.R."/>
        </authorList>
    </citation>
    <scope>NUCLEOTIDE SEQUENCE [LARGE SCALE GENOMIC DNA]</scope>
    <source>
        <strain evidence="11">DSM 45818 / CECT 9043 / CcI3</strain>
    </source>
</reference>
<dbReference type="GO" id="GO:0045300">
    <property type="term" value="F:stearoyl-[ACP] desaturase activity"/>
    <property type="evidence" value="ECO:0007669"/>
    <property type="project" value="InterPro"/>
</dbReference>
<dbReference type="SUPFAM" id="SSF47240">
    <property type="entry name" value="Ferritin-like"/>
    <property type="match status" value="1"/>
</dbReference>
<dbReference type="Proteomes" id="UP000001937">
    <property type="component" value="Chromosome"/>
</dbReference>
<dbReference type="InterPro" id="IPR009078">
    <property type="entry name" value="Ferritin-like_SF"/>
</dbReference>
<evidence type="ECO:0000256" key="3">
    <source>
        <dbReference type="ARBA" id="ARBA00022516"/>
    </source>
</evidence>
<evidence type="ECO:0000256" key="1">
    <source>
        <dbReference type="ARBA" id="ARBA00001954"/>
    </source>
</evidence>
<name>Q2JBP2_FRACC</name>
<dbReference type="GO" id="GO:0006633">
    <property type="term" value="P:fatty acid biosynthetic process"/>
    <property type="evidence" value="ECO:0007669"/>
    <property type="project" value="UniProtKB-KW"/>
</dbReference>
<keyword evidence="5" id="KW-0276">Fatty acid metabolism</keyword>
<dbReference type="HOGENOM" id="CLU_1004410_0_0_11"/>
<evidence type="ECO:0000313" key="10">
    <source>
        <dbReference type="EMBL" id="ABD11300.1"/>
    </source>
</evidence>
<evidence type="ECO:0000256" key="5">
    <source>
        <dbReference type="ARBA" id="ARBA00022832"/>
    </source>
</evidence>
<organism evidence="10 11">
    <name type="scientific">Frankia casuarinae (strain DSM 45818 / CECT 9043 / HFP020203 / CcI3)</name>
    <dbReference type="NCBI Taxonomy" id="106370"/>
    <lineage>
        <taxon>Bacteria</taxon>
        <taxon>Bacillati</taxon>
        <taxon>Actinomycetota</taxon>
        <taxon>Actinomycetes</taxon>
        <taxon>Frankiales</taxon>
        <taxon>Frankiaceae</taxon>
        <taxon>Frankia</taxon>
    </lineage>
</organism>
<evidence type="ECO:0000256" key="2">
    <source>
        <dbReference type="ARBA" id="ARBA00008749"/>
    </source>
</evidence>
<evidence type="ECO:0000256" key="6">
    <source>
        <dbReference type="ARBA" id="ARBA00023002"/>
    </source>
</evidence>
<dbReference type="RefSeq" id="WP_011436359.1">
    <property type="nucleotide sequence ID" value="NC_007777.1"/>
</dbReference>
<protein>
    <recommendedName>
        <fullName evidence="12">Acyl-ACP desaturase</fullName>
    </recommendedName>
</protein>
<dbReference type="EMBL" id="CP000249">
    <property type="protein sequence ID" value="ABD11300.1"/>
    <property type="molecule type" value="Genomic_DNA"/>
</dbReference>
<keyword evidence="3" id="KW-0444">Lipid biosynthesis</keyword>
<evidence type="ECO:0000256" key="4">
    <source>
        <dbReference type="ARBA" id="ARBA00022723"/>
    </source>
</evidence>
<sequence length="308" mass="35194">MTASDILRPAFGQARGVEPPRAPARPALAPLLPPAEVEAAVIAFHQAGSTTRRFDVESTFAWENADAGRLTEGQRSAVRFITLIEDHLPGYFGVYERAFPLNPDVDVETFVHNRELYHFTVRWAQEEDSHARALFRYQVAAGIADPDELRRELATEGRKHFELPHDHAVSLFAYALVQEKATQLYYQQLRAVVGDPVLADLLNRLAKDEARHFTFMADIVERYLRRHGDAVIEPIREVIAHFRMPLADTIRGYWRWALRIAETARYDHTDAYPHLIRVVNRAVDVRTDKVDELVRFVDACRSTTLDTP</sequence>
<dbReference type="Gene3D" id="1.10.620.20">
    <property type="entry name" value="Ribonucleotide Reductase, subunit A"/>
    <property type="match status" value="1"/>
</dbReference>
<dbReference type="KEGG" id="fra:Francci3_1925"/>
<dbReference type="InterPro" id="IPR012348">
    <property type="entry name" value="RNR-like"/>
</dbReference>
<dbReference type="AlphaFoldDB" id="Q2JBP2"/>
<evidence type="ECO:0000313" key="11">
    <source>
        <dbReference type="Proteomes" id="UP000001937"/>
    </source>
</evidence>
<dbReference type="PhylomeDB" id="Q2JBP2"/>
<evidence type="ECO:0000256" key="9">
    <source>
        <dbReference type="ARBA" id="ARBA00023160"/>
    </source>
</evidence>
<gene>
    <name evidence="10" type="ordered locus">Francci3_1925</name>
</gene>
<dbReference type="InterPro" id="IPR005067">
    <property type="entry name" value="Fatty_acid_desaturase-2"/>
</dbReference>
<keyword evidence="11" id="KW-1185">Reference proteome</keyword>
<dbReference type="eggNOG" id="COG1633">
    <property type="taxonomic scope" value="Bacteria"/>
</dbReference>
<accession>Q2JBP2</accession>
<keyword evidence="8" id="KW-0443">Lipid metabolism</keyword>
<proteinExistence type="inferred from homology"/>
<keyword evidence="4" id="KW-0479">Metal-binding</keyword>
<keyword evidence="7" id="KW-0408">Iron</keyword>
<dbReference type="Pfam" id="PF03405">
    <property type="entry name" value="FA_desaturase_2"/>
    <property type="match status" value="1"/>
</dbReference>
<evidence type="ECO:0000256" key="8">
    <source>
        <dbReference type="ARBA" id="ARBA00023098"/>
    </source>
</evidence>